<keyword evidence="1" id="KW-0732">Signal</keyword>
<evidence type="ECO:0000259" key="2">
    <source>
        <dbReference type="Pfam" id="PF09917"/>
    </source>
</evidence>
<sequence>MLKNLSLLFVFVSCTLSVFAQKKDDILGKWVNPTGEGQIEIYKKADKYCGKLVWIKEPNDDNGRPKLDIKNPTASLRSRPVMGLEILKNFVFEDGKWTDGTIYDPKTGKTYSSNLSIKENGQLNIRGYIGISIIGRSESWKRVK</sequence>
<feature type="chain" id="PRO_5045736049" evidence="1">
    <location>
        <begin position="21"/>
        <end position="144"/>
    </location>
</feature>
<dbReference type="EMBL" id="JABMKV010000001">
    <property type="protein sequence ID" value="NQX30426.1"/>
    <property type="molecule type" value="Genomic_DNA"/>
</dbReference>
<dbReference type="PANTHER" id="PTHR36919">
    <property type="entry name" value="BLR1215 PROTEIN"/>
    <property type="match status" value="1"/>
</dbReference>
<name>A0ABX2DAU4_9SPHI</name>
<evidence type="ECO:0000313" key="3">
    <source>
        <dbReference type="EMBL" id="NQX30426.1"/>
    </source>
</evidence>
<accession>A0ABX2DAU4</accession>
<dbReference type="RefSeq" id="WP_173268621.1">
    <property type="nucleotide sequence ID" value="NZ_JABMKV010000001.1"/>
</dbReference>
<evidence type="ECO:0000313" key="4">
    <source>
        <dbReference type="Proteomes" id="UP000762110"/>
    </source>
</evidence>
<keyword evidence="4" id="KW-1185">Reference proteome</keyword>
<reference evidence="3 4" key="1">
    <citation type="submission" date="2020-05" db="EMBL/GenBank/DDBJ databases">
        <title>Description of Pedobacter foliorum sp. nov.</title>
        <authorList>
            <person name="Qi S."/>
            <person name="Carlier A."/>
            <person name="Cnockaert M."/>
            <person name="Vandamme P."/>
        </authorList>
    </citation>
    <scope>NUCLEOTIDE SEQUENCE [LARGE SCALE GENOMIC DNA]</scope>
    <source>
        <strain evidence="3 4">LMG 31300</strain>
    </source>
</reference>
<dbReference type="Proteomes" id="UP000762110">
    <property type="component" value="Unassembled WGS sequence"/>
</dbReference>
<evidence type="ECO:0000256" key="1">
    <source>
        <dbReference type="SAM" id="SignalP"/>
    </source>
</evidence>
<dbReference type="Pfam" id="PF09917">
    <property type="entry name" value="DUF2147"/>
    <property type="match status" value="1"/>
</dbReference>
<organism evidence="3 4">
    <name type="scientific">Pedobacter boryungensis</name>
    <dbReference type="NCBI Taxonomy" id="869962"/>
    <lineage>
        <taxon>Bacteria</taxon>
        <taxon>Pseudomonadati</taxon>
        <taxon>Bacteroidota</taxon>
        <taxon>Sphingobacteriia</taxon>
        <taxon>Sphingobacteriales</taxon>
        <taxon>Sphingobacteriaceae</taxon>
        <taxon>Pedobacter</taxon>
    </lineage>
</organism>
<comment type="caution">
    <text evidence="3">The sequence shown here is derived from an EMBL/GenBank/DDBJ whole genome shotgun (WGS) entry which is preliminary data.</text>
</comment>
<dbReference type="Gene3D" id="2.40.128.520">
    <property type="match status" value="1"/>
</dbReference>
<feature type="signal peptide" evidence="1">
    <location>
        <begin position="1"/>
        <end position="20"/>
    </location>
</feature>
<proteinExistence type="predicted"/>
<protein>
    <submittedName>
        <fullName evidence="3">DUF2147 domain-containing protein</fullName>
    </submittedName>
</protein>
<dbReference type="InterPro" id="IPR019223">
    <property type="entry name" value="DUF2147"/>
</dbReference>
<dbReference type="PANTHER" id="PTHR36919:SF2">
    <property type="entry name" value="BLL6627 PROTEIN"/>
    <property type="match status" value="1"/>
</dbReference>
<feature type="domain" description="DUF2147" evidence="2">
    <location>
        <begin position="28"/>
        <end position="142"/>
    </location>
</feature>
<gene>
    <name evidence="3" type="ORF">HQN85_01715</name>
</gene>